<gene>
    <name evidence="9" type="ORF">SAMN04487972_1072</name>
</gene>
<dbReference type="PROSITE" id="PS01116">
    <property type="entry name" value="XANTH_URACIL_PERMASE"/>
    <property type="match status" value="1"/>
</dbReference>
<dbReference type="InterPro" id="IPR006043">
    <property type="entry name" value="NCS2"/>
</dbReference>
<evidence type="ECO:0000313" key="10">
    <source>
        <dbReference type="Proteomes" id="UP000182312"/>
    </source>
</evidence>
<keyword evidence="4" id="KW-1003">Cell membrane</keyword>
<dbReference type="AlphaFoldDB" id="A0A1I0TDD9"/>
<feature type="transmembrane region" description="Helical" evidence="8">
    <location>
        <begin position="124"/>
        <end position="144"/>
    </location>
</feature>
<dbReference type="InterPro" id="IPR006042">
    <property type="entry name" value="Xan_ur_permease"/>
</dbReference>
<evidence type="ECO:0000256" key="8">
    <source>
        <dbReference type="SAM" id="Phobius"/>
    </source>
</evidence>
<dbReference type="PANTHER" id="PTHR42810:SF4">
    <property type="entry name" value="URIC ACID TRANSPORTER UACT"/>
    <property type="match status" value="1"/>
</dbReference>
<feature type="transmembrane region" description="Helical" evidence="8">
    <location>
        <begin position="214"/>
        <end position="238"/>
    </location>
</feature>
<dbReference type="OrthoDB" id="9805749at2"/>
<dbReference type="NCBIfam" id="TIGR00801">
    <property type="entry name" value="ncs2"/>
    <property type="match status" value="1"/>
</dbReference>
<dbReference type="GO" id="GO:0005886">
    <property type="term" value="C:plasma membrane"/>
    <property type="evidence" value="ECO:0007669"/>
    <property type="project" value="UniProtKB-SubCell"/>
</dbReference>
<accession>A0A1I0TDD9</accession>
<keyword evidence="5 8" id="KW-0812">Transmembrane</keyword>
<dbReference type="EMBL" id="FOJO01000007">
    <property type="protein sequence ID" value="SFA49749.1"/>
    <property type="molecule type" value="Genomic_DNA"/>
</dbReference>
<sequence>MVLGTWNLQLKGGAEVFSHEHTKEHATDVNYMPPLFEAIPLGIQHVLAMFVANVTPPLIIASAIDAPAELTVFLVQAAMFVAGVATLVQTLGLGPIGAKVPIVMGTSFSFVPVLIPVAQNSGLAAAMGACFAGGLAMALVGYFIRHVRFLFPPVVTGTFVLLTGIILLPVGFAYAGGGFGAEDFGDARHLWLAFLVFAVTLGVNQFCKGFLSEMGILIGIVVGYLVAIPMGLVNFSGVAQADWAALPQPFAIGLEFVPVAIIGVVVMSLVTTAESIGDIAGTVIGGADREPTSRELSGGVMADGLASSFAAIFNAFPQISFSQNVGLVALTGVASRYVVAIGGGFLVLAGLFPKVGAVVTTIPNAVLGGAVIIMFGMIAAAGIKMLSLVDLNKRNMVVGGVSIAVALGLRAQPDLYANASAGLKAMLDSGLIAGAIVAIVLNLILPGRETVSHDGKPKPDAAQPSGAQ</sequence>
<reference evidence="9 10" key="1">
    <citation type="submission" date="2016-10" db="EMBL/GenBank/DDBJ databases">
        <authorList>
            <person name="de Groot N.N."/>
        </authorList>
    </citation>
    <scope>NUCLEOTIDE SEQUENCE [LARGE SCALE GENOMIC DNA]</scope>
    <source>
        <strain evidence="9 10">CGMCC 1.6117</strain>
    </source>
</reference>
<evidence type="ECO:0000256" key="6">
    <source>
        <dbReference type="ARBA" id="ARBA00022989"/>
    </source>
</evidence>
<name>A0A1I0TDD9_9RHOB</name>
<feature type="transmembrane region" description="Helical" evidence="8">
    <location>
        <begin position="100"/>
        <end position="118"/>
    </location>
</feature>
<evidence type="ECO:0000256" key="5">
    <source>
        <dbReference type="ARBA" id="ARBA00022692"/>
    </source>
</evidence>
<feature type="transmembrane region" description="Helical" evidence="8">
    <location>
        <begin position="46"/>
        <end position="64"/>
    </location>
</feature>
<feature type="transmembrane region" description="Helical" evidence="8">
    <location>
        <begin position="327"/>
        <end position="352"/>
    </location>
</feature>
<evidence type="ECO:0000256" key="4">
    <source>
        <dbReference type="ARBA" id="ARBA00022475"/>
    </source>
</evidence>
<keyword evidence="7 8" id="KW-0472">Membrane</keyword>
<comment type="subcellular location">
    <subcellularLocation>
        <location evidence="1">Cell membrane</location>
        <topology evidence="1">Multi-pass membrane protein</topology>
    </subcellularLocation>
</comment>
<dbReference type="InterPro" id="IPR017588">
    <property type="entry name" value="UacT-like"/>
</dbReference>
<dbReference type="Pfam" id="PF00860">
    <property type="entry name" value="Xan_ur_permease"/>
    <property type="match status" value="1"/>
</dbReference>
<dbReference type="NCBIfam" id="NF037981">
    <property type="entry name" value="NCS2_1"/>
    <property type="match status" value="1"/>
</dbReference>
<evidence type="ECO:0000256" key="2">
    <source>
        <dbReference type="ARBA" id="ARBA00008821"/>
    </source>
</evidence>
<feature type="transmembrane region" description="Helical" evidence="8">
    <location>
        <begin position="156"/>
        <end position="177"/>
    </location>
</feature>
<feature type="transmembrane region" description="Helical" evidence="8">
    <location>
        <begin position="250"/>
        <end position="270"/>
    </location>
</feature>
<evidence type="ECO:0000313" key="9">
    <source>
        <dbReference type="EMBL" id="SFA49749.1"/>
    </source>
</evidence>
<feature type="transmembrane region" description="Helical" evidence="8">
    <location>
        <begin position="70"/>
        <end position="88"/>
    </location>
</feature>
<feature type="transmembrane region" description="Helical" evidence="8">
    <location>
        <begin position="189"/>
        <end position="207"/>
    </location>
</feature>
<evidence type="ECO:0000256" key="3">
    <source>
        <dbReference type="ARBA" id="ARBA00022448"/>
    </source>
</evidence>
<keyword evidence="6 8" id="KW-1133">Transmembrane helix</keyword>
<comment type="similarity">
    <text evidence="2">Belongs to the nucleobase:cation symporter-2 (NCS2) (TC 2.A.40) family.</text>
</comment>
<feature type="transmembrane region" description="Helical" evidence="8">
    <location>
        <begin position="364"/>
        <end position="383"/>
    </location>
</feature>
<organism evidence="9 10">
    <name type="scientific">Paracoccus halophilus</name>
    <dbReference type="NCBI Taxonomy" id="376733"/>
    <lineage>
        <taxon>Bacteria</taxon>
        <taxon>Pseudomonadati</taxon>
        <taxon>Pseudomonadota</taxon>
        <taxon>Alphaproteobacteria</taxon>
        <taxon>Rhodobacterales</taxon>
        <taxon>Paracoccaceae</taxon>
        <taxon>Paracoccus</taxon>
    </lineage>
</organism>
<dbReference type="Proteomes" id="UP000182312">
    <property type="component" value="Unassembled WGS sequence"/>
</dbReference>
<keyword evidence="3" id="KW-0813">Transport</keyword>
<evidence type="ECO:0000256" key="7">
    <source>
        <dbReference type="ARBA" id="ARBA00023136"/>
    </source>
</evidence>
<protein>
    <submittedName>
        <fullName evidence="9">Nucleobase:cation symporter-2, NCS2 family</fullName>
    </submittedName>
</protein>
<dbReference type="PANTHER" id="PTHR42810">
    <property type="entry name" value="PURINE PERMEASE C1399.01C-RELATED"/>
    <property type="match status" value="1"/>
</dbReference>
<dbReference type="GO" id="GO:0042907">
    <property type="term" value="F:xanthine transmembrane transporter activity"/>
    <property type="evidence" value="ECO:0007669"/>
    <property type="project" value="TreeGrafter"/>
</dbReference>
<dbReference type="NCBIfam" id="TIGR03173">
    <property type="entry name" value="pbuX"/>
    <property type="match status" value="1"/>
</dbReference>
<feature type="transmembrane region" description="Helical" evidence="8">
    <location>
        <begin position="425"/>
        <end position="445"/>
    </location>
</feature>
<evidence type="ECO:0000256" key="1">
    <source>
        <dbReference type="ARBA" id="ARBA00004651"/>
    </source>
</evidence>
<proteinExistence type="inferred from homology"/>